<comment type="caution">
    <text evidence="8">The sequence shown here is derived from an EMBL/GenBank/DDBJ whole genome shotgun (WGS) entry which is preliminary data.</text>
</comment>
<evidence type="ECO:0000256" key="1">
    <source>
        <dbReference type="ARBA" id="ARBA00022603"/>
    </source>
</evidence>
<evidence type="ECO:0000256" key="5">
    <source>
        <dbReference type="ARBA" id="ARBA00022840"/>
    </source>
</evidence>
<feature type="region of interest" description="Disordered" evidence="6">
    <location>
        <begin position="1"/>
        <end position="36"/>
    </location>
</feature>
<keyword evidence="5" id="KW-0067">ATP-binding</keyword>
<dbReference type="InterPro" id="IPR000330">
    <property type="entry name" value="SNF2_N"/>
</dbReference>
<dbReference type="PANTHER" id="PTHR45626">
    <property type="entry name" value="TRANSCRIPTION TERMINATION FACTOR 2-RELATED"/>
    <property type="match status" value="1"/>
</dbReference>
<dbReference type="Pfam" id="PF00145">
    <property type="entry name" value="DNA_methylase"/>
    <property type="match status" value="1"/>
</dbReference>
<dbReference type="Gene3D" id="3.40.50.150">
    <property type="entry name" value="Vaccinia Virus protein VP39"/>
    <property type="match status" value="1"/>
</dbReference>
<dbReference type="GO" id="GO:0008168">
    <property type="term" value="F:methyltransferase activity"/>
    <property type="evidence" value="ECO:0007669"/>
    <property type="project" value="UniProtKB-KW"/>
</dbReference>
<dbReference type="GO" id="GO:0006281">
    <property type="term" value="P:DNA repair"/>
    <property type="evidence" value="ECO:0007669"/>
    <property type="project" value="TreeGrafter"/>
</dbReference>
<accession>A0A423VFS8</accession>
<dbReference type="STRING" id="252740.A0A423VFS8"/>
<dbReference type="InterPro" id="IPR029063">
    <property type="entry name" value="SAM-dependent_MTases_sf"/>
</dbReference>
<evidence type="ECO:0000256" key="4">
    <source>
        <dbReference type="ARBA" id="ARBA00022801"/>
    </source>
</evidence>
<dbReference type="SMART" id="SM00487">
    <property type="entry name" value="DEXDc"/>
    <property type="match status" value="1"/>
</dbReference>
<dbReference type="InterPro" id="IPR001650">
    <property type="entry name" value="Helicase_C-like"/>
</dbReference>
<feature type="domain" description="Helicase ATP-binding" evidence="7">
    <location>
        <begin position="1319"/>
        <end position="1675"/>
    </location>
</feature>
<feature type="compositionally biased region" description="Polar residues" evidence="6">
    <location>
        <begin position="64"/>
        <end position="79"/>
    </location>
</feature>
<sequence>MADQPPTTMAPHEDEMWQTESQQQDDHSDSSSAPKDVIDYWVTESAIKTPALEARLRRRRAVQPVQQNEASPTLATSSADLIAPLEGKKRKAEADEATQPPPKQAKTRTASTASGYRNSNVEAEADTIFAGGYDGPSDIKLPRSGGKPLFNLREIIADMLEQSQKDGLDHYVQGGRQYFIRVGTLCSGTDAPIHVMDLFGMLKNDQGNQVFTTINSFGCEIEPFKQGFLMRNSKPQLLFRDARDFAKEGATRAHLVTGTEAAIPRVDMFIAGTSCVDFSSLNSRKTKAFAGLAAEDKNWQMLKKEHGDQLSLCHLSRESWRKAIDSMMDSSESKNTSTTTFASAMNYILEHQPKIVIFENVESAPWKSVVDYVFPLCGYAATVLKLDTKDFYLPQTRNRKYLVAFSHDAFTLEGAQALAASVLTTTSGLKCAHSSSVTDFLLALNSLELQRARNEMELMSQARRDRDTDWSFSRSRHMAFRRRNQLPDKRPWIRWKENGSSKPPAKMWKPWEDRQPRRVSDFLDCMYMSARYGKNQKSRYDITFKAQIIDCSQNVDRSAPNQPFGRTGCLTPSAIPVLTLEARPVTGSESMKLQGLPIENFDMSVETQEQLQNMAGNAMSTTVVGATILASLQCVAKTAEDLELDWLETMFQQGDYELVRVIPNSLQEMNESPDHGSREELRELNLSAHLQPSNSVQEILELGQQTRRRCYCYHTLAYSSLELYVCTVCGTSLCKSCKGNPDHCLTKSQLSLEQLKSLPFSKAEHAVRQYFPSVLPFITGFDPNLLMRLEQALLNSDYDAHKTAILAQAILEGLCQSTYQLRFVEITDVTRIEYTAEPNFIVRIIVEKDKLVWYLFLNEWCELAEGLRGMHKTSRPIARAIVEQGDASQFPGSWEFWFPRKVEFPINLRLDTDRKLHVEQVGDLQEIPDAIQKPINDLEQSVWTYHQECGFPEDAFWVSEDSKEKLFLFKDVDPVGPSEKDEFVVTPISREMGRAPIAETRPVLLRINHEDQIHLKIKGMVLNNEDEDGATIGDLIPLQAFIDGWWEDLEDHKIRIRKFTGCMDSPWLQGFPASPPVDMHLPTDTHDPSGPNGSCNTYQDLLTMSLPILEAPEVLHKATKTLRDLDLARQLDFAEFAKLIGPGYFAVEQEIIKSGRHRVIEKDVVLSADCAPCAMKVPEVLFEKAEKARGTGARSIGPIAARHIEQDRDAYSDMLRTRPSAFRIDHNVDPSLIDHPKKLLDIAYVDVRFVAHGHSLLQQARSYLAEHPAHCQDSVETRGTFALEFGVLEDPRIDLARIEIMPPTSVDQKDAKQPKGLRNGIELFPEQLNSLNWMLEREQLENPPSFVEKEMSEVYTDHLRLRVYAHAERNIVRRGRVVADDVGFGKTAVCLGLMASQHDTDRNEFLQMRKINPHLQGMCHLQATLVIVPNQLTHQWYREAKRFLKNNDRILIIQNFGQLQKLSLTDMKTADVIICSSKVMHDTGEKYHKELLNYCETNGIETRNLLALPRVYRAWYKSVHDVLRQVRGDALDVLSVTNSKAKSGKQRQDSALESLGAKLDQIKSLRQANGGESRFVPPLAANTKWKPSMLLEFFSFSRVIWDEFPYENLPVTEFVANCATTSKWMLSGTPPLTTLGDICKVAYLFNVHLARPLSMVIGRQPPVCEHPPLEPLSELETTITYKSRNSPPALQERHDQAIKFVKTFMRKNTRTVNLRAMENPVVLTASTNCSLAYIELQQELSSRTFNANLVAADPRRRLMSRVDWTGSKIGRERATEALMLRASSSFQDVKEQTGHLALKAADSTLKEAEELYRISDSTIKAMVKRGRELIARAFYLGYRIIFITISKTENKKQDGQEDRQLDYYTTFEDIIESILDVDLALTSGWDAFESAARVLIWDEEFLQNIHSYKEAGLDAMKDHIRAVFDNMNFCKRPQLVPEPIDLPPSGKQKALESKRRYLDVFRNWLTKTPLHSRRSYLIDKVNALDEAEEELLKIEWEDKVPWEAAYTAANDSGTSKVVVPISELRKPSNDAEIGDFDFEHLRAIDKERRQNMDAVTDEVTDAEHRVDGDIASRPRKGRTDTKAFWKDESVRRGLQTQPADTLAKMKQRVVADEAGIATDDDYLSPESCPLVIEDFPQAGTIRVRGGTMEDIFDRLMRTVDKLTLLLARLVTAHAKKNLQKVVLDLVRGEWHCDREGCEKSHNDHYVSLLCGHVLCGRPDGDATCGVRNCTHSVQDVCIPISKVLAEPRVIKAADLEKGALTKDPAPYLDSSATSHGPKATAVANLIKSMEESDQVVVFVQGAAMMNDIYDALESFEISHIEPAELDANEATALEKFKSGQKKVLVQVLNSEQAAGSNLHNANHVVFVSPLISRSQADWDAQMKQALGRCVRYRQSKTVYVYHMLMDGTIEVDALEWRKKREILVRKDRSVGRFNDCSTLDFLDRFDGDETAAPLEMGEGEDRAVSLLPRTDIQVLMGDDYISLASARSKTVEGAAEEQKDQGTHGDAPMDEA</sequence>
<dbReference type="InterPro" id="IPR050628">
    <property type="entry name" value="SNF2_RAD54_helicase_TF"/>
</dbReference>
<keyword evidence="9" id="KW-1185">Reference proteome</keyword>
<evidence type="ECO:0000256" key="2">
    <source>
        <dbReference type="ARBA" id="ARBA00022679"/>
    </source>
</evidence>
<dbReference type="Pfam" id="PF00271">
    <property type="entry name" value="Helicase_C"/>
    <property type="match status" value="1"/>
</dbReference>
<proteinExistence type="predicted"/>
<dbReference type="GO" id="GO:0005634">
    <property type="term" value="C:nucleus"/>
    <property type="evidence" value="ECO:0007669"/>
    <property type="project" value="TreeGrafter"/>
</dbReference>
<evidence type="ECO:0000256" key="3">
    <source>
        <dbReference type="ARBA" id="ARBA00022741"/>
    </source>
</evidence>
<feature type="compositionally biased region" description="Polar residues" evidence="6">
    <location>
        <begin position="107"/>
        <end position="118"/>
    </location>
</feature>
<gene>
    <name evidence="8" type="ORF">VSDG_08229</name>
</gene>
<keyword evidence="1" id="KW-0489">Methyltransferase</keyword>
<dbReference type="InterPro" id="IPR014001">
    <property type="entry name" value="Helicase_ATP-bd"/>
</dbReference>
<protein>
    <recommendedName>
        <fullName evidence="7">Helicase ATP-binding domain-containing protein</fullName>
    </recommendedName>
</protein>
<dbReference type="GO" id="GO:0005524">
    <property type="term" value="F:ATP binding"/>
    <property type="evidence" value="ECO:0007669"/>
    <property type="project" value="UniProtKB-KW"/>
</dbReference>
<dbReference type="Gene3D" id="3.40.50.300">
    <property type="entry name" value="P-loop containing nucleotide triphosphate hydrolases"/>
    <property type="match status" value="2"/>
</dbReference>
<evidence type="ECO:0000259" key="7">
    <source>
        <dbReference type="SMART" id="SM00487"/>
    </source>
</evidence>
<evidence type="ECO:0000313" key="9">
    <source>
        <dbReference type="Proteomes" id="UP000284375"/>
    </source>
</evidence>
<dbReference type="EMBL" id="LJZO01000054">
    <property type="protein sequence ID" value="ROV89882.1"/>
    <property type="molecule type" value="Genomic_DNA"/>
</dbReference>
<dbReference type="GO" id="GO:0032259">
    <property type="term" value="P:methylation"/>
    <property type="evidence" value="ECO:0007669"/>
    <property type="project" value="UniProtKB-KW"/>
</dbReference>
<dbReference type="OrthoDB" id="423221at2759"/>
<dbReference type="PANTHER" id="PTHR45626:SF26">
    <property type="entry name" value="FAMILY HELICASE, PUTATIVE (AFU_ORTHOLOGUE AFUA_2G09120)-RELATED"/>
    <property type="match status" value="1"/>
</dbReference>
<keyword evidence="2" id="KW-0808">Transferase</keyword>
<evidence type="ECO:0000313" key="8">
    <source>
        <dbReference type="EMBL" id="ROV89882.1"/>
    </source>
</evidence>
<dbReference type="InterPro" id="IPR001525">
    <property type="entry name" value="C5_MeTfrase"/>
</dbReference>
<dbReference type="InterPro" id="IPR027417">
    <property type="entry name" value="P-loop_NTPase"/>
</dbReference>
<dbReference type="Pfam" id="PF00176">
    <property type="entry name" value="SNF2-rel_dom"/>
    <property type="match status" value="1"/>
</dbReference>
<keyword evidence="3" id="KW-0547">Nucleotide-binding</keyword>
<evidence type="ECO:0000256" key="6">
    <source>
        <dbReference type="SAM" id="MobiDB-lite"/>
    </source>
</evidence>
<feature type="region of interest" description="Disordered" evidence="6">
    <location>
        <begin position="2490"/>
        <end position="2512"/>
    </location>
</feature>
<organism evidence="8 9">
    <name type="scientific">Cytospora chrysosperma</name>
    <name type="common">Cytospora canker fungus</name>
    <name type="synonym">Sphaeria chrysosperma</name>
    <dbReference type="NCBI Taxonomy" id="252740"/>
    <lineage>
        <taxon>Eukaryota</taxon>
        <taxon>Fungi</taxon>
        <taxon>Dikarya</taxon>
        <taxon>Ascomycota</taxon>
        <taxon>Pezizomycotina</taxon>
        <taxon>Sordariomycetes</taxon>
        <taxon>Sordariomycetidae</taxon>
        <taxon>Diaporthales</taxon>
        <taxon>Cytosporaceae</taxon>
        <taxon>Cytospora</taxon>
    </lineage>
</organism>
<keyword evidence="4" id="KW-0378">Hydrolase</keyword>
<dbReference type="SUPFAM" id="SSF52540">
    <property type="entry name" value="P-loop containing nucleoside triphosphate hydrolases"/>
    <property type="match status" value="2"/>
</dbReference>
<name>A0A423VFS8_CYTCH</name>
<dbReference type="SUPFAM" id="SSF53335">
    <property type="entry name" value="S-adenosyl-L-methionine-dependent methyltransferases"/>
    <property type="match status" value="1"/>
</dbReference>
<dbReference type="Proteomes" id="UP000284375">
    <property type="component" value="Unassembled WGS sequence"/>
</dbReference>
<dbReference type="GO" id="GO:0008094">
    <property type="term" value="F:ATP-dependent activity, acting on DNA"/>
    <property type="evidence" value="ECO:0007669"/>
    <property type="project" value="TreeGrafter"/>
</dbReference>
<dbReference type="GO" id="GO:0016787">
    <property type="term" value="F:hydrolase activity"/>
    <property type="evidence" value="ECO:0007669"/>
    <property type="project" value="UniProtKB-KW"/>
</dbReference>
<reference evidence="8 9" key="1">
    <citation type="submission" date="2015-09" db="EMBL/GenBank/DDBJ databases">
        <title>Host preference determinants of Valsa canker pathogens revealed by comparative genomics.</title>
        <authorList>
            <person name="Yin Z."/>
            <person name="Huang L."/>
        </authorList>
    </citation>
    <scope>NUCLEOTIDE SEQUENCE [LARGE SCALE GENOMIC DNA]</scope>
    <source>
        <strain evidence="8 9">YSFL</strain>
    </source>
</reference>
<feature type="region of interest" description="Disordered" evidence="6">
    <location>
        <begin position="58"/>
        <end position="118"/>
    </location>
</feature>